<evidence type="ECO:0000259" key="1">
    <source>
        <dbReference type="Pfam" id="PF00961"/>
    </source>
</evidence>
<dbReference type="Pfam" id="PF00961">
    <property type="entry name" value="LAGLIDADG_1"/>
    <property type="match status" value="2"/>
</dbReference>
<feature type="domain" description="Homing endonuclease LAGLIDADG" evidence="1">
    <location>
        <begin position="266"/>
        <end position="370"/>
    </location>
</feature>
<dbReference type="SUPFAM" id="SSF55608">
    <property type="entry name" value="Homing endonucleases"/>
    <property type="match status" value="2"/>
</dbReference>
<dbReference type="PANTHER" id="PTHR36181:SF3">
    <property type="entry name" value="INTRON-ENCODED DNA ENDONUCLEASE AI5 BETA"/>
    <property type="match status" value="1"/>
</dbReference>
<dbReference type="AlphaFoldDB" id="A0A191MWU0"/>
<dbReference type="Gene3D" id="3.10.28.10">
    <property type="entry name" value="Homing endonucleases"/>
    <property type="match status" value="2"/>
</dbReference>
<evidence type="ECO:0000313" key="2">
    <source>
        <dbReference type="EMBL" id="AMX22135.1"/>
    </source>
</evidence>
<geneLocation type="mitochondrion" evidence="2"/>
<keyword evidence="2" id="KW-0255">Endonuclease</keyword>
<dbReference type="InterPro" id="IPR027434">
    <property type="entry name" value="Homing_endonucl"/>
</dbReference>
<keyword evidence="2" id="KW-0378">Hydrolase</keyword>
<dbReference type="GO" id="GO:0004519">
    <property type="term" value="F:endonuclease activity"/>
    <property type="evidence" value="ECO:0007669"/>
    <property type="project" value="UniProtKB-KW"/>
</dbReference>
<keyword evidence="2" id="KW-0540">Nuclease</keyword>
<protein>
    <submittedName>
        <fullName evidence="2">LAGLIDADG endonuclease</fullName>
    </submittedName>
</protein>
<dbReference type="GO" id="GO:0005739">
    <property type="term" value="C:mitochondrion"/>
    <property type="evidence" value="ECO:0007669"/>
    <property type="project" value="UniProtKB-ARBA"/>
</dbReference>
<proteinExistence type="predicted"/>
<name>A0A191MWU0_9PEZI</name>
<accession>A0A191MWU0</accession>
<dbReference type="InterPro" id="IPR004860">
    <property type="entry name" value="LAGLIDADG_dom"/>
</dbReference>
<dbReference type="RefSeq" id="YP_009262060.1">
    <property type="nucleotide sequence ID" value="NC_030522.1"/>
</dbReference>
<reference evidence="2" key="1">
    <citation type="journal article" date="2016" name="PLoS ONE">
        <title>Intron Derived Size Polymorphism in the Mitochondrial Genomes of Closely Related Chrysoporthe Species.</title>
        <authorList>
            <person name="Kanzi A.M."/>
            <person name="Wingfield B.D."/>
            <person name="Steenkamp E.T."/>
            <person name="Naidoo S."/>
            <person name="van der Merwe N.A."/>
        </authorList>
    </citation>
    <scope>NUCLEOTIDE SEQUENCE</scope>
</reference>
<dbReference type="InterPro" id="IPR051289">
    <property type="entry name" value="LAGLIDADG_Endonuclease"/>
</dbReference>
<dbReference type="EMBL" id="KT380883">
    <property type="protein sequence ID" value="AMX22135.1"/>
    <property type="molecule type" value="Genomic_DNA"/>
</dbReference>
<dbReference type="PANTHER" id="PTHR36181">
    <property type="entry name" value="INTRON-ENCODED ENDONUCLEASE AI3-RELATED"/>
    <property type="match status" value="1"/>
</dbReference>
<gene>
    <name evidence="2" type="primary">orf401</name>
</gene>
<dbReference type="GeneID" id="31078111"/>
<organism evidence="2">
    <name type="scientific">Chrysoporthe austroafricana</name>
    <dbReference type="NCBI Taxonomy" id="354353"/>
    <lineage>
        <taxon>Eukaryota</taxon>
        <taxon>Fungi</taxon>
        <taxon>Dikarya</taxon>
        <taxon>Ascomycota</taxon>
        <taxon>Pezizomycotina</taxon>
        <taxon>Sordariomycetes</taxon>
        <taxon>Sordariomycetidae</taxon>
        <taxon>Diaporthales</taxon>
        <taxon>Cryphonectriaceae</taxon>
        <taxon>Cryphonectria-Endothia species complex</taxon>
        <taxon>Chrysoporthe</taxon>
    </lineage>
</organism>
<keyword evidence="2" id="KW-0496">Mitochondrion</keyword>
<feature type="domain" description="Homing endonuclease LAGLIDADG" evidence="1">
    <location>
        <begin position="115"/>
        <end position="212"/>
    </location>
</feature>
<sequence>MRWVVGDLNKYIRFAIKYKIKAMKKFNKNILFTNQPKVLNLNVSTLTISRILLTKPKVPLLVLGLFRCRNYSTTVSLGTHVSKEASEVLKIQSNSVIEFDFRSDIHINLTPWWVTGIIDSEGNFSIVTQKTSKGYKISLTLKVTQKEHSKGILLALQKYFGCGNIYLDNKKENAYKFSVNKVDDILYKIIPHLDKYPLVTSKNLDYADFRRVALLMKDKLHLNSEVQNEILLIKNNMNSLRTFEERWNYFQSIGPIRLTNEWVQAFIDGEGCFQFGILNTVNRGKPYTALAHTLEVAQSNHDVWVLDALIQFFGCGYIKPKYNIKNINEAKNSRIVNRFVINQHAVVTEFFDKYPLFTRKRLDYLDWKKLINLKAERAQDTPEGIQKMKDIKVSMNKGRKE</sequence>